<comment type="subcellular location">
    <subcellularLocation>
        <location evidence="2 11">Nucleus</location>
    </subcellularLocation>
</comment>
<evidence type="ECO:0000313" key="12">
    <source>
        <dbReference type="EMBL" id="GMN43649.1"/>
    </source>
</evidence>
<evidence type="ECO:0000256" key="11">
    <source>
        <dbReference type="RuleBase" id="RU364033"/>
    </source>
</evidence>
<dbReference type="FunFam" id="2.20.25.190:FF:000001">
    <property type="entry name" value="Transcription elongation factor 1 homolog"/>
    <property type="match status" value="1"/>
</dbReference>
<evidence type="ECO:0000256" key="10">
    <source>
        <dbReference type="ARBA" id="ARBA00023242"/>
    </source>
</evidence>
<evidence type="ECO:0000256" key="8">
    <source>
        <dbReference type="ARBA" id="ARBA00023015"/>
    </source>
</evidence>
<keyword evidence="9 11" id="KW-0804">Transcription</keyword>
<keyword evidence="8 11" id="KW-0805">Transcription regulation</keyword>
<dbReference type="Proteomes" id="UP001187192">
    <property type="component" value="Unassembled WGS sequence"/>
</dbReference>
<keyword evidence="10 11" id="KW-0539">Nucleus</keyword>
<dbReference type="GO" id="GO:0000993">
    <property type="term" value="F:RNA polymerase II complex binding"/>
    <property type="evidence" value="ECO:0007669"/>
    <property type="project" value="TreeGrafter"/>
</dbReference>
<name>A0AA87ZTY5_FICCA</name>
<reference evidence="12" key="1">
    <citation type="submission" date="2023-07" db="EMBL/GenBank/DDBJ databases">
        <title>draft genome sequence of fig (Ficus carica).</title>
        <authorList>
            <person name="Takahashi T."/>
            <person name="Nishimura K."/>
        </authorList>
    </citation>
    <scope>NUCLEOTIDE SEQUENCE</scope>
</reference>
<dbReference type="AlphaFoldDB" id="A0AA87ZTY5"/>
<evidence type="ECO:0000256" key="5">
    <source>
        <dbReference type="ARBA" id="ARBA00022723"/>
    </source>
</evidence>
<evidence type="ECO:0000256" key="4">
    <source>
        <dbReference type="ARBA" id="ARBA00014973"/>
    </source>
</evidence>
<evidence type="ECO:0000256" key="1">
    <source>
        <dbReference type="ARBA" id="ARBA00003357"/>
    </source>
</evidence>
<keyword evidence="5 11" id="KW-0479">Metal-binding</keyword>
<dbReference type="InterPro" id="IPR038567">
    <property type="entry name" value="T_Elf1_sf"/>
</dbReference>
<dbReference type="InterPro" id="IPR007808">
    <property type="entry name" value="Elf1"/>
</dbReference>
<comment type="function">
    <text evidence="1 11">Transcription elongation factor implicated in the maintenance of proper chromatin structure in actively transcribed regions.</text>
</comment>
<dbReference type="GO" id="GO:0008023">
    <property type="term" value="C:transcription elongation factor complex"/>
    <property type="evidence" value="ECO:0007669"/>
    <property type="project" value="TreeGrafter"/>
</dbReference>
<dbReference type="Pfam" id="PF05129">
    <property type="entry name" value="Zn_ribbon_Elf1"/>
    <property type="match status" value="1"/>
</dbReference>
<keyword evidence="13" id="KW-1185">Reference proteome</keyword>
<comment type="caution">
    <text evidence="12">The sequence shown here is derived from an EMBL/GenBank/DDBJ whole genome shotgun (WGS) entry which is preliminary data.</text>
</comment>
<sequence>MGKRKSRAKPPPKKRMDKLDTVFSCPFCNHGTSVECRIDMKNLIGEAACRICQESFSTTITAAGLDNQSEAEDAKALCFNRANRHVSLILYVSLSQTHSLARSFTPIFTESFHFADTANGLMSANGLTTLKMMVLKRKRTQSLDMKLWCSNSLQL</sequence>
<evidence type="ECO:0000256" key="3">
    <source>
        <dbReference type="ARBA" id="ARBA00009730"/>
    </source>
</evidence>
<dbReference type="Gene3D" id="2.20.25.190">
    <property type="match status" value="1"/>
</dbReference>
<keyword evidence="7 11" id="KW-0862">Zinc</keyword>
<evidence type="ECO:0000256" key="6">
    <source>
        <dbReference type="ARBA" id="ARBA00022771"/>
    </source>
</evidence>
<protein>
    <recommendedName>
        <fullName evidence="4 11">Transcription elongation factor 1 homolog</fullName>
    </recommendedName>
</protein>
<dbReference type="PANTHER" id="PTHR20934:SF0">
    <property type="entry name" value="TRANSCRIPTION ELONGATION FACTOR 1 HOMOLOG"/>
    <property type="match status" value="1"/>
</dbReference>
<keyword evidence="6 11" id="KW-0863">Zinc-finger</keyword>
<dbReference type="Gramene" id="FCD_00028403-RA">
    <property type="protein sequence ID" value="FCD_00028403-RA:cds"/>
    <property type="gene ID" value="FCD_00028403"/>
</dbReference>
<accession>A0AA87ZTY5</accession>
<dbReference type="PANTHER" id="PTHR20934">
    <property type="entry name" value="TRANSCRIPTION ELONGATION FACTOR 1 HOMOLOG"/>
    <property type="match status" value="1"/>
</dbReference>
<comment type="similarity">
    <text evidence="3 11">Belongs to the ELOF1 family.</text>
</comment>
<evidence type="ECO:0000256" key="2">
    <source>
        <dbReference type="ARBA" id="ARBA00004123"/>
    </source>
</evidence>
<proteinExistence type="inferred from homology"/>
<dbReference type="EMBL" id="BTGU01000016">
    <property type="protein sequence ID" value="GMN43649.1"/>
    <property type="molecule type" value="Genomic_DNA"/>
</dbReference>
<evidence type="ECO:0000313" key="13">
    <source>
        <dbReference type="Proteomes" id="UP001187192"/>
    </source>
</evidence>
<organism evidence="12 13">
    <name type="scientific">Ficus carica</name>
    <name type="common">Common fig</name>
    <dbReference type="NCBI Taxonomy" id="3494"/>
    <lineage>
        <taxon>Eukaryota</taxon>
        <taxon>Viridiplantae</taxon>
        <taxon>Streptophyta</taxon>
        <taxon>Embryophyta</taxon>
        <taxon>Tracheophyta</taxon>
        <taxon>Spermatophyta</taxon>
        <taxon>Magnoliopsida</taxon>
        <taxon>eudicotyledons</taxon>
        <taxon>Gunneridae</taxon>
        <taxon>Pentapetalae</taxon>
        <taxon>rosids</taxon>
        <taxon>fabids</taxon>
        <taxon>Rosales</taxon>
        <taxon>Moraceae</taxon>
        <taxon>Ficeae</taxon>
        <taxon>Ficus</taxon>
    </lineage>
</organism>
<dbReference type="GO" id="GO:0006368">
    <property type="term" value="P:transcription elongation by RNA polymerase II"/>
    <property type="evidence" value="ECO:0007669"/>
    <property type="project" value="TreeGrafter"/>
</dbReference>
<dbReference type="GO" id="GO:0008270">
    <property type="term" value="F:zinc ion binding"/>
    <property type="evidence" value="ECO:0007669"/>
    <property type="project" value="UniProtKB-KW"/>
</dbReference>
<evidence type="ECO:0000256" key="7">
    <source>
        <dbReference type="ARBA" id="ARBA00022833"/>
    </source>
</evidence>
<evidence type="ECO:0000256" key="9">
    <source>
        <dbReference type="ARBA" id="ARBA00023163"/>
    </source>
</evidence>
<gene>
    <name evidence="12" type="ORF">TIFTF001_012844</name>
</gene>
<dbReference type="SUPFAM" id="SSF57783">
    <property type="entry name" value="Zinc beta-ribbon"/>
    <property type="match status" value="1"/>
</dbReference>